<dbReference type="Gene3D" id="1.50.10.10">
    <property type="match status" value="1"/>
</dbReference>
<accession>A0A0A2UZZ1</accession>
<evidence type="ECO:0000256" key="4">
    <source>
        <dbReference type="ARBA" id="ARBA00004496"/>
    </source>
</evidence>
<dbReference type="Pfam" id="PF14701">
    <property type="entry name" value="hDGE_amylase"/>
    <property type="match status" value="1"/>
</dbReference>
<name>A0A0A2UZZ1_PARBA</name>
<dbReference type="Pfam" id="PF06202">
    <property type="entry name" value="GDE_C"/>
    <property type="match status" value="1"/>
</dbReference>
<feature type="domain" description="Eukaryotic glycogen debranching enzyme N-terminal" evidence="18">
    <location>
        <begin position="46"/>
        <end position="152"/>
    </location>
</feature>
<evidence type="ECO:0000259" key="17">
    <source>
        <dbReference type="Pfam" id="PF06202"/>
    </source>
</evidence>
<dbReference type="FunFam" id="3.20.20.80:FF:000242">
    <property type="entry name" value="Glycogen debranching enzyme Gdb1, putative"/>
    <property type="match status" value="1"/>
</dbReference>
<evidence type="ECO:0000259" key="19">
    <source>
        <dbReference type="Pfam" id="PF14701"/>
    </source>
</evidence>
<sequence length="1455" mass="163349">MSPPCASAPKRSQHEVYILPLTDDGAPDVAHGYVSLPHPTDPPYILRFVIEGSSAVCRQGRLWVNIPHLGARFEREFFREYLLTPSFTHAIQIDIPITTPGAFAFYITYSPPPELPVATFPSPRQIQAQDPAQVQLRSPTHYINVAPTISLNNQTLPLASVSVISLLSKFVGPNPSDWNKHLLSIARRGYNMVHFTPIMARGESNSPYSIADHLAFDRCCFPSGESDVANMVSRMESQYGLLPLTDVVWNHTANNTEWLQEHPEAGYNVETAPWLQAAVELDDTLLRYSEQLGQLGLPTQFDNVNDLLSVMNQMRANVIDKIRLWEFYAVDVQRDVEATIRAYQSGDVRIPEGGFGDHTIGGLGEIKGWSLKEKAGFLRDRGLLNKDRLLGRYGRVVEPAVAAALLTALYGRYDAESSDIPHIRSDLSKIFDEVNLPLFLEFDKDVLEIFDQLFNRIKYLRLDENGPKLGPVTKENPLIETYFTRLPLNEKTAKHNRNTLALVNNGWVWNADAMRDNAGPHSRAYLLRQVIIWGDCVKLRYGSCRGDNPFLWDYMASYTKLMAKYFSAFRIDNCHSTPLAVAEYLLDEARRVRPNLAVFAELFTGSEEMDYLFTKRLGLNALIREAMQSWSTAELSRLVHRHGGRPIGSFDIDLPTDDFPRENGINGGNNGNGKNCGARCETIKHVREIPVQALFMDCTHDNEMPAQKREARDTLPNAALVAMCASASGSVMGYDEIYPAHLDLVQETRRYSSVEPSEGRSADPSDKLSIVGEGGIGGAKRLLNDLHTKMAVDGYDETHIHHDGEYITVHRVQPDTRRGVFLIAHTAFPGANGGALDPVCLTGTKAKLIGAWRLEVDDSDKAKEAVLGDKEYLRGLPSQVISLDGVLISDKEDCTVISMPQSFPSGSIVLLETWIPRAGLSQELSTFITTGAVEAFQKLDLIDLNFVLYRCNAEERDSSDGKDGVYNVPNFRPLSSSRSTTFLHRLGPLLGRDVFISLRGLLLCTGRFDVAKDHIISFASVIKHGMIPNLLGSGKLPRYNSRDSVWFFLQAIQNYVTMVPDGIQLLEEKVPRRFLPYDDTWFPFDDERAYSRSSTIEEIIQEVLQRHASGLSFREYNAGPQLDMQMKPEGFQVDIHVDWETGFMFGGNMWNCGTWMDKMGESEKAANKGYPGTPRDGAAIEITGLLYSALRWVSKLHEEGRYMYAGVTTNSNETIKFSEWAQRIQSNFDRAYYIPVLSSHDAQHDIDPTIVHRRGIYKDLYKSSSPYKDYQLRPNFAIAMTVAPDLFKLENAIHALVVADRVLRGPVGMATLDPGDLNYRPYYNNAEDSEDFATSKGRNYHQGPEWVWPLGFFLRALLRFEIIRRRSLGKENKHEGAERDVNGREEAFQLVASRLEGCKKMIAEGPWKGLTELTNKSGEFCADSAPTQAWSAACLLEVYYDAAQHQKEDRPGDEG</sequence>
<dbReference type="GO" id="GO:0005980">
    <property type="term" value="P:glycogen catabolic process"/>
    <property type="evidence" value="ECO:0007669"/>
    <property type="project" value="InterPro"/>
</dbReference>
<protein>
    <recommendedName>
        <fullName evidence="7">Glycogen debranching enzyme</fullName>
        <ecNumber evidence="5">2.4.1.25</ecNumber>
        <ecNumber evidence="6">3.2.1.33</ecNumber>
    </recommendedName>
    <alternativeName>
        <fullName evidence="16">Glycogen debrancher</fullName>
    </alternativeName>
</protein>
<dbReference type="SUPFAM" id="SSF51445">
    <property type="entry name" value="(Trans)glycosidases"/>
    <property type="match status" value="1"/>
</dbReference>
<keyword evidence="14" id="KW-0326">Glycosidase</keyword>
<comment type="subcellular location">
    <subcellularLocation>
        <location evidence="4">Cytoplasm</location>
    </subcellularLocation>
</comment>
<keyword evidence="10" id="KW-0808">Transferase</keyword>
<dbReference type="EMBL" id="KN294008">
    <property type="protein sequence ID" value="KGQ01116.1"/>
    <property type="molecule type" value="Genomic_DNA"/>
</dbReference>
<keyword evidence="13" id="KW-0511">Multifunctional enzyme</keyword>
<proteinExistence type="inferred from homology"/>
<organism evidence="21 22">
    <name type="scientific">Paracoccidioides lutzii (strain ATCC MYA-826 / Pb01)</name>
    <name type="common">Paracoccidioides brasiliensis</name>
    <dbReference type="NCBI Taxonomy" id="502779"/>
    <lineage>
        <taxon>Eukaryota</taxon>
        <taxon>Fungi</taxon>
        <taxon>Dikarya</taxon>
        <taxon>Ascomycota</taxon>
        <taxon>Pezizomycotina</taxon>
        <taxon>Eurotiomycetes</taxon>
        <taxon>Eurotiomycetidae</taxon>
        <taxon>Onygenales</taxon>
        <taxon>Ajellomycetaceae</taxon>
        <taxon>Paracoccidioides</taxon>
    </lineage>
</organism>
<dbReference type="InterPro" id="IPR008928">
    <property type="entry name" value="6-hairpin_glycosidase_sf"/>
</dbReference>
<dbReference type="InterPro" id="IPR012341">
    <property type="entry name" value="6hp_glycosidase-like_sf"/>
</dbReference>
<comment type="catalytic activity">
    <reaction evidence="1">
        <text>Transfers a segment of a (1-&gt;4)-alpha-D-glucan to a new position in an acceptor, which may be glucose or a (1-&gt;4)-alpha-D-glucan.</text>
        <dbReference type="EC" id="2.4.1.25"/>
    </reaction>
</comment>
<evidence type="ECO:0000256" key="7">
    <source>
        <dbReference type="ARBA" id="ARBA00020723"/>
    </source>
</evidence>
<dbReference type="InterPro" id="IPR032790">
    <property type="entry name" value="GDE_C"/>
</dbReference>
<feature type="domain" description="Glycogen debranching enzyme glucanotransferase" evidence="19">
    <location>
        <begin position="155"/>
        <end position="596"/>
    </location>
</feature>
<evidence type="ECO:0000256" key="10">
    <source>
        <dbReference type="ARBA" id="ARBA00022679"/>
    </source>
</evidence>
<dbReference type="SUPFAM" id="SSF48208">
    <property type="entry name" value="Six-hairpin glycosidases"/>
    <property type="match status" value="1"/>
</dbReference>
<keyword evidence="8" id="KW-0963">Cytoplasm</keyword>
<evidence type="ECO:0000256" key="9">
    <source>
        <dbReference type="ARBA" id="ARBA00022676"/>
    </source>
</evidence>
<evidence type="ECO:0000256" key="15">
    <source>
        <dbReference type="ARBA" id="ARBA00025780"/>
    </source>
</evidence>
<keyword evidence="9" id="KW-0328">Glycosyltransferase</keyword>
<evidence type="ECO:0000259" key="18">
    <source>
        <dbReference type="Pfam" id="PF14699"/>
    </source>
</evidence>
<dbReference type="EC" id="3.2.1.33" evidence="6"/>
<dbReference type="OrthoDB" id="10248904at2759"/>
<dbReference type="GO" id="GO:0005978">
    <property type="term" value="P:glycogen biosynthetic process"/>
    <property type="evidence" value="ECO:0007669"/>
    <property type="project" value="UniProtKB-KW"/>
</dbReference>
<dbReference type="STRING" id="502779.A0A0A2UZZ1"/>
<evidence type="ECO:0000313" key="22">
    <source>
        <dbReference type="Proteomes" id="UP000002059"/>
    </source>
</evidence>
<dbReference type="Pfam" id="PF14699">
    <property type="entry name" value="hGDE_N"/>
    <property type="match status" value="1"/>
</dbReference>
<dbReference type="InterPro" id="IPR032788">
    <property type="entry name" value="AGL_central"/>
</dbReference>
<dbReference type="GO" id="GO:0004135">
    <property type="term" value="F:amylo-alpha-1,6-glucosidase activity"/>
    <property type="evidence" value="ECO:0007669"/>
    <property type="project" value="UniProtKB-EC"/>
</dbReference>
<dbReference type="PANTHER" id="PTHR10569:SF2">
    <property type="entry name" value="GLYCOGEN DEBRANCHING ENZYME"/>
    <property type="match status" value="1"/>
</dbReference>
<evidence type="ECO:0000256" key="14">
    <source>
        <dbReference type="ARBA" id="ARBA00023295"/>
    </source>
</evidence>
<dbReference type="Proteomes" id="UP000002059">
    <property type="component" value="Partially assembled WGS sequence"/>
</dbReference>
<keyword evidence="12" id="KW-0320">Glycogen biosynthesis</keyword>
<dbReference type="InterPro" id="IPR017853">
    <property type="entry name" value="GH"/>
</dbReference>
<evidence type="ECO:0000256" key="5">
    <source>
        <dbReference type="ARBA" id="ARBA00012560"/>
    </source>
</evidence>
<dbReference type="HOGENOM" id="CLU_001517_2_0_1"/>
<dbReference type="GO" id="GO:0005737">
    <property type="term" value="C:cytoplasm"/>
    <property type="evidence" value="ECO:0007669"/>
    <property type="project" value="UniProtKB-SubCell"/>
</dbReference>
<dbReference type="InterPro" id="IPR010401">
    <property type="entry name" value="AGL/Gdb1"/>
</dbReference>
<evidence type="ECO:0000256" key="13">
    <source>
        <dbReference type="ARBA" id="ARBA00023268"/>
    </source>
</evidence>
<reference evidence="21 22" key="1">
    <citation type="journal article" date="2011" name="PLoS Genet.">
        <title>Comparative genomic analysis of human fungal pathogens causing paracoccidioidomycosis.</title>
        <authorList>
            <person name="Desjardins C.A."/>
            <person name="Champion M.D."/>
            <person name="Holder J.W."/>
            <person name="Muszewska A."/>
            <person name="Goldberg J."/>
            <person name="Bailao A.M."/>
            <person name="Brigido M.M."/>
            <person name="Ferreira M.E."/>
            <person name="Garcia A.M."/>
            <person name="Grynberg M."/>
            <person name="Gujja S."/>
            <person name="Heiman D.I."/>
            <person name="Henn M.R."/>
            <person name="Kodira C.D."/>
            <person name="Leon-Narvaez H."/>
            <person name="Longo L.V."/>
            <person name="Ma L.J."/>
            <person name="Malavazi I."/>
            <person name="Matsuo A.L."/>
            <person name="Morais F.V."/>
            <person name="Pereira M."/>
            <person name="Rodriguez-Brito S."/>
            <person name="Sakthikumar S."/>
            <person name="Salem-Izacc S.M."/>
            <person name="Sykes S.M."/>
            <person name="Teixeira M.M."/>
            <person name="Vallejo M.C."/>
            <person name="Walter M.E."/>
            <person name="Yandava C."/>
            <person name="Young S."/>
            <person name="Zeng Q."/>
            <person name="Zucker J."/>
            <person name="Felipe M.S."/>
            <person name="Goldman G.H."/>
            <person name="Haas B.J."/>
            <person name="McEwen J.G."/>
            <person name="Nino-Vega G."/>
            <person name="Puccia R."/>
            <person name="San-Blas G."/>
            <person name="Soares C.M."/>
            <person name="Birren B.W."/>
            <person name="Cuomo C.A."/>
        </authorList>
    </citation>
    <scope>NUCLEOTIDE SEQUENCE [LARGE SCALE GENOMIC DNA]</scope>
    <source>
        <strain evidence="22">ATCC MYA-826 / Pb01</strain>
    </source>
</reference>
<evidence type="ECO:0000256" key="6">
    <source>
        <dbReference type="ARBA" id="ARBA00012778"/>
    </source>
</evidence>
<dbReference type="CDD" id="cd11327">
    <property type="entry name" value="AmyAc_Glg_debranch_2"/>
    <property type="match status" value="1"/>
</dbReference>
<dbReference type="InterPro" id="IPR029436">
    <property type="entry name" value="AGL_euk_N"/>
</dbReference>
<feature type="domain" description="Glycogen debranching enzyme central" evidence="20">
    <location>
        <begin position="775"/>
        <end position="974"/>
    </location>
</feature>
<evidence type="ECO:0000256" key="11">
    <source>
        <dbReference type="ARBA" id="ARBA00022801"/>
    </source>
</evidence>
<evidence type="ECO:0000256" key="1">
    <source>
        <dbReference type="ARBA" id="ARBA00000439"/>
    </source>
</evidence>
<dbReference type="KEGG" id="pbl:PAAG_12154"/>
<comment type="similarity">
    <text evidence="15">Belongs to the glycogen debranching enzyme family.</text>
</comment>
<evidence type="ECO:0000256" key="16">
    <source>
        <dbReference type="ARBA" id="ARBA00031477"/>
    </source>
</evidence>
<dbReference type="VEuPathDB" id="FungiDB:PAAG_12154"/>
<dbReference type="RefSeq" id="XP_015702671.1">
    <property type="nucleotide sequence ID" value="XM_015847680.1"/>
</dbReference>
<evidence type="ECO:0000256" key="2">
    <source>
        <dbReference type="ARBA" id="ARBA00000927"/>
    </source>
</evidence>
<evidence type="ECO:0000256" key="8">
    <source>
        <dbReference type="ARBA" id="ARBA00022490"/>
    </source>
</evidence>
<dbReference type="InterPro" id="IPR032792">
    <property type="entry name" value="AGL_glucanoTrfase"/>
</dbReference>
<feature type="domain" description="Glycogen debranching enzyme C-terminal" evidence="17">
    <location>
        <begin position="991"/>
        <end position="1437"/>
    </location>
</feature>
<keyword evidence="11" id="KW-0378">Hydrolase</keyword>
<dbReference type="AlphaFoldDB" id="A0A0A2UZZ1"/>
<dbReference type="FunFam" id="1.50.10.10:FF:000039">
    <property type="entry name" value="Glycogen debranching enzyme Gdb1, putative"/>
    <property type="match status" value="1"/>
</dbReference>
<evidence type="ECO:0000256" key="12">
    <source>
        <dbReference type="ARBA" id="ARBA00023056"/>
    </source>
</evidence>
<dbReference type="PANTHER" id="PTHR10569">
    <property type="entry name" value="GLYCOGEN DEBRANCHING ENZYME"/>
    <property type="match status" value="1"/>
</dbReference>
<keyword evidence="22" id="KW-1185">Reference proteome</keyword>
<comment type="catalytic activity">
    <reaction evidence="2">
        <text>Hydrolysis of (1-&gt;6)-alpha-D-glucosidic branch linkages in glycogen phosphorylase limit dextrin.</text>
        <dbReference type="EC" id="3.2.1.33"/>
    </reaction>
</comment>
<dbReference type="GeneID" id="9095121"/>
<gene>
    <name evidence="21" type="ORF">PAAG_12154</name>
</gene>
<dbReference type="EC" id="2.4.1.25" evidence="5"/>
<evidence type="ECO:0000256" key="3">
    <source>
        <dbReference type="ARBA" id="ARBA00003530"/>
    </source>
</evidence>
<dbReference type="GO" id="GO:0004134">
    <property type="term" value="F:4-alpha-glucanotransferase activity"/>
    <property type="evidence" value="ECO:0007669"/>
    <property type="project" value="UniProtKB-EC"/>
</dbReference>
<evidence type="ECO:0000313" key="21">
    <source>
        <dbReference type="EMBL" id="KGQ01116.1"/>
    </source>
</evidence>
<dbReference type="eggNOG" id="KOG3625">
    <property type="taxonomic scope" value="Eukaryota"/>
</dbReference>
<dbReference type="OMA" id="IHFREWN"/>
<evidence type="ECO:0000259" key="20">
    <source>
        <dbReference type="Pfam" id="PF14702"/>
    </source>
</evidence>
<dbReference type="Gene3D" id="3.20.20.80">
    <property type="entry name" value="Glycosidases"/>
    <property type="match status" value="2"/>
</dbReference>
<dbReference type="Pfam" id="PF14702">
    <property type="entry name" value="hGDE_central"/>
    <property type="match status" value="1"/>
</dbReference>
<comment type="function">
    <text evidence="3">Multifunctional enzyme acting as 1,4-alpha-D-glucan:1,4-alpha-D-glucan 4-alpha-D-glycosyltransferase and amylo-1,6-glucosidase in glycogen degradation.</text>
</comment>